<name>A0ABV9WCV4_9ACTN</name>
<evidence type="ECO:0000313" key="2">
    <source>
        <dbReference type="Proteomes" id="UP001595912"/>
    </source>
</evidence>
<reference evidence="2" key="1">
    <citation type="journal article" date="2019" name="Int. J. Syst. Evol. Microbiol.">
        <title>The Global Catalogue of Microorganisms (GCM) 10K type strain sequencing project: providing services to taxonomists for standard genome sequencing and annotation.</title>
        <authorList>
            <consortium name="The Broad Institute Genomics Platform"/>
            <consortium name="The Broad Institute Genome Sequencing Center for Infectious Disease"/>
            <person name="Wu L."/>
            <person name="Ma J."/>
        </authorList>
    </citation>
    <scope>NUCLEOTIDE SEQUENCE [LARGE SCALE GENOMIC DNA]</scope>
    <source>
        <strain evidence="2">CGMCC 4.7152</strain>
    </source>
</reference>
<gene>
    <name evidence="1" type="ORF">ACFPIJ_45550</name>
</gene>
<sequence length="230" mass="25368">MSYDLYFWPTGSARNPGRTADRLAEGRPGRLVPDPRVLAFRAELVRRWPDVVDHLEPWHTDQPWPRPSGPSDAAHRYVLLTLPFRWPATAALPTLAGAFGMDCYDPQCDTLTPPSPTGPGKADLDEIGHVAGRVAEDRLVWLLQQVGRCIGYAYDDLDEAALTGALDDVGAWFEYPLAGNPPLLVHLTRAQPSDTIDVRLEGAMDLVLASRIKDLLDCGQRGGRHQQEPS</sequence>
<dbReference type="RefSeq" id="WP_380125593.1">
    <property type="nucleotide sequence ID" value="NZ_JBHSIU010000068.1"/>
</dbReference>
<dbReference type="Proteomes" id="UP001595912">
    <property type="component" value="Unassembled WGS sequence"/>
</dbReference>
<comment type="caution">
    <text evidence="1">The sequence shown here is derived from an EMBL/GenBank/DDBJ whole genome shotgun (WGS) entry which is preliminary data.</text>
</comment>
<proteinExistence type="predicted"/>
<protein>
    <submittedName>
        <fullName evidence="1">Uncharacterized protein</fullName>
    </submittedName>
</protein>
<accession>A0ABV9WCV4</accession>
<dbReference type="EMBL" id="JBHSIU010000068">
    <property type="protein sequence ID" value="MFC5005086.1"/>
    <property type="molecule type" value="Genomic_DNA"/>
</dbReference>
<evidence type="ECO:0000313" key="1">
    <source>
        <dbReference type="EMBL" id="MFC5005086.1"/>
    </source>
</evidence>
<organism evidence="1 2">
    <name type="scientific">Dactylosporangium cerinum</name>
    <dbReference type="NCBI Taxonomy" id="1434730"/>
    <lineage>
        <taxon>Bacteria</taxon>
        <taxon>Bacillati</taxon>
        <taxon>Actinomycetota</taxon>
        <taxon>Actinomycetes</taxon>
        <taxon>Micromonosporales</taxon>
        <taxon>Micromonosporaceae</taxon>
        <taxon>Dactylosporangium</taxon>
    </lineage>
</organism>
<keyword evidence="2" id="KW-1185">Reference proteome</keyword>